<dbReference type="Gramene" id="TKW12509">
    <property type="protein sequence ID" value="TKW12509"/>
    <property type="gene ID" value="SEVIR_5G040300v2"/>
</dbReference>
<feature type="compositionally biased region" description="Basic and acidic residues" evidence="1">
    <location>
        <begin position="90"/>
        <end position="100"/>
    </location>
</feature>
<dbReference type="AlphaFoldDB" id="A0A4U6UFL9"/>
<sequence>MASGVVVRNDDESASLLDDDRSPVLLAGVSTPPPPPQLHGKATRTPRHAVMRLICSPFAAVLRMTTCADTDAISPSVEQPSKKTAAGAVVERREARRRPSLEQLIRMETAPLPPPSRPGRRRKPDTTSEVSIRTTAKEKHAQELFSPPKSLVVSVSDDERRAAAVPAVKSDADDRRTNAKRLVVVFESLRACSRAPGIGVGMPTKGLSRKVAGAGCAPGKAELFYCRPIPMGRRCRVQHLEESPYK</sequence>
<protein>
    <submittedName>
        <fullName evidence="2">Uncharacterized protein</fullName>
    </submittedName>
</protein>
<proteinExistence type="predicted"/>
<reference evidence="2" key="1">
    <citation type="submission" date="2019-03" db="EMBL/GenBank/DDBJ databases">
        <title>WGS assembly of Setaria viridis.</title>
        <authorList>
            <person name="Huang P."/>
            <person name="Jenkins J."/>
            <person name="Grimwood J."/>
            <person name="Barry K."/>
            <person name="Healey A."/>
            <person name="Mamidi S."/>
            <person name="Sreedasyam A."/>
            <person name="Shu S."/>
            <person name="Feldman M."/>
            <person name="Wu J."/>
            <person name="Yu Y."/>
            <person name="Chen C."/>
            <person name="Johnson J."/>
            <person name="Rokhsar D."/>
            <person name="Baxter I."/>
            <person name="Schmutz J."/>
            <person name="Brutnell T."/>
            <person name="Kellogg E."/>
        </authorList>
    </citation>
    <scope>NUCLEOTIDE SEQUENCE [LARGE SCALE GENOMIC DNA]</scope>
</reference>
<keyword evidence="3" id="KW-1185">Reference proteome</keyword>
<organism evidence="2 3">
    <name type="scientific">Setaria viridis</name>
    <name type="common">Green bristlegrass</name>
    <name type="synonym">Setaria italica subsp. viridis</name>
    <dbReference type="NCBI Taxonomy" id="4556"/>
    <lineage>
        <taxon>Eukaryota</taxon>
        <taxon>Viridiplantae</taxon>
        <taxon>Streptophyta</taxon>
        <taxon>Embryophyta</taxon>
        <taxon>Tracheophyta</taxon>
        <taxon>Spermatophyta</taxon>
        <taxon>Magnoliopsida</taxon>
        <taxon>Liliopsida</taxon>
        <taxon>Poales</taxon>
        <taxon>Poaceae</taxon>
        <taxon>PACMAD clade</taxon>
        <taxon>Panicoideae</taxon>
        <taxon>Panicodae</taxon>
        <taxon>Paniceae</taxon>
        <taxon>Cenchrinae</taxon>
        <taxon>Setaria</taxon>
    </lineage>
</organism>
<evidence type="ECO:0000313" key="3">
    <source>
        <dbReference type="Proteomes" id="UP000298652"/>
    </source>
</evidence>
<dbReference type="Proteomes" id="UP000298652">
    <property type="component" value="Chromosome 5"/>
</dbReference>
<gene>
    <name evidence="2" type="ORF">SEVIR_5G040300v2</name>
</gene>
<evidence type="ECO:0000256" key="1">
    <source>
        <dbReference type="SAM" id="MobiDB-lite"/>
    </source>
</evidence>
<dbReference type="OMA" id="RMTTCAD"/>
<evidence type="ECO:0000313" key="2">
    <source>
        <dbReference type="EMBL" id="TKW12509.1"/>
    </source>
</evidence>
<dbReference type="EMBL" id="CM016556">
    <property type="protein sequence ID" value="TKW12509.1"/>
    <property type="molecule type" value="Genomic_DNA"/>
</dbReference>
<accession>A0A4U6UFL9</accession>
<name>A0A4U6UFL9_SETVI</name>
<feature type="region of interest" description="Disordered" evidence="1">
    <location>
        <begin position="1"/>
        <end position="44"/>
    </location>
</feature>
<feature type="region of interest" description="Disordered" evidence="1">
    <location>
        <begin position="73"/>
        <end position="131"/>
    </location>
</feature>